<dbReference type="Gene3D" id="1.25.40.390">
    <property type="match status" value="1"/>
</dbReference>
<dbReference type="STRING" id="1513896.SAMN05660841_01175"/>
<gene>
    <name evidence="1" type="ORF">SAMN05660841_01175</name>
</gene>
<dbReference type="AlphaFoldDB" id="A0A1T5C730"/>
<dbReference type="EMBL" id="FUZF01000003">
    <property type="protein sequence ID" value="SKB55159.1"/>
    <property type="molecule type" value="Genomic_DNA"/>
</dbReference>
<dbReference type="Proteomes" id="UP000190150">
    <property type="component" value="Unassembled WGS sequence"/>
</dbReference>
<evidence type="ECO:0000313" key="2">
    <source>
        <dbReference type="Proteomes" id="UP000190150"/>
    </source>
</evidence>
<proteinExistence type="predicted"/>
<accession>A0A1T5C730</accession>
<dbReference type="InterPro" id="IPR041662">
    <property type="entry name" value="SusD-like_2"/>
</dbReference>
<reference evidence="2" key="1">
    <citation type="submission" date="2017-02" db="EMBL/GenBank/DDBJ databases">
        <authorList>
            <person name="Varghese N."/>
            <person name="Submissions S."/>
        </authorList>
    </citation>
    <scope>NUCLEOTIDE SEQUENCE [LARGE SCALE GENOMIC DNA]</scope>
    <source>
        <strain evidence="2">DSM 24091</strain>
    </source>
</reference>
<dbReference type="SUPFAM" id="SSF48452">
    <property type="entry name" value="TPR-like"/>
    <property type="match status" value="1"/>
</dbReference>
<dbReference type="Pfam" id="PF12771">
    <property type="entry name" value="SusD-like_2"/>
    <property type="match status" value="1"/>
</dbReference>
<protein>
    <submittedName>
        <fullName evidence="1">Starch-binding associating with outer membrane</fullName>
    </submittedName>
</protein>
<name>A0A1T5C730_9SPHI</name>
<keyword evidence="2" id="KW-1185">Reference proteome</keyword>
<dbReference type="PROSITE" id="PS51257">
    <property type="entry name" value="PROKAR_LIPOPROTEIN"/>
    <property type="match status" value="1"/>
</dbReference>
<organism evidence="1 2">
    <name type="scientific">Sphingobacterium nematocida</name>
    <dbReference type="NCBI Taxonomy" id="1513896"/>
    <lineage>
        <taxon>Bacteria</taxon>
        <taxon>Pseudomonadati</taxon>
        <taxon>Bacteroidota</taxon>
        <taxon>Sphingobacteriia</taxon>
        <taxon>Sphingobacteriales</taxon>
        <taxon>Sphingobacteriaceae</taxon>
        <taxon>Sphingobacterium</taxon>
    </lineage>
</organism>
<sequence>MKKHNIMKYLWIAISPMLILSCTKFDDSYYEDPNRPSKASGTQLIANSQFFLPNVSSSVYGVHYPQYLSLTTFTDNSRFISTNFNFSTWYTGPLMNLETVIRNEKELNANEGPVVNQIAVAKILKAFFLWHVTDRWGDVPMTEAFNGIELPNPKYDKQEEIYNNLFKLLDDVNGSIVLTNGNIKNDIVYKGDVAKWKKLGNSIHMLMALRLSKVNPEKGKAEFVKAMDAGILTSNSDNLSYPHLAEAAHENFWYNSFTVLKRNWYALSKPLVDRMLPYNDPRLPVFGDKNNSGGYAGLEFGKLVPNPDVDIPKISLFGSSIRKQDSPVHLVTYAQLLFAKAEAAKLGWISGGDNQAKAFYDEAIKQSIAQWTGLTTDVTAYLANADISYTPNRAIEQIATQRWIHLFPYGYEGWAEWRRTGYPNLTVAADINGGQMPRREGYPTQEASNNKTNYEVAVKAFPYGGTDGLNTRVWWDKP</sequence>
<evidence type="ECO:0000313" key="1">
    <source>
        <dbReference type="EMBL" id="SKB55159.1"/>
    </source>
</evidence>
<dbReference type="RefSeq" id="WP_217699623.1">
    <property type="nucleotide sequence ID" value="NZ_FUZF01000003.1"/>
</dbReference>
<dbReference type="InterPro" id="IPR011990">
    <property type="entry name" value="TPR-like_helical_dom_sf"/>
</dbReference>